<reference evidence="2 3" key="1">
    <citation type="submission" date="2019-09" db="EMBL/GenBank/DDBJ databases">
        <title>Draft genome sequencing and comparative genomics of hatchery-associated Vibrios.</title>
        <authorList>
            <person name="Kehlet-Delgado H."/>
            <person name="Mueller R.S."/>
        </authorList>
    </citation>
    <scope>NUCLEOTIDE SEQUENCE [LARGE SCALE GENOMIC DNA]</scope>
    <source>
        <strain evidence="2 3">99-46-Y</strain>
    </source>
</reference>
<proteinExistence type="predicted"/>
<sequence length="113" mass="13079">MPLGKKQKDICKKYSISYQECDLNLKVGISKNIKDGVRPLHGLRVKEENGTSGWYIWAGEWSDEPDFFVPLHGLHLVDWADIVMPYLGLPEGWRFLIDEGYEDVWQDPELLNS</sequence>
<dbReference type="AlphaFoldDB" id="A0A7Y3ZZT2"/>
<dbReference type="InterPro" id="IPR056509">
    <property type="entry name" value="Imm33-like"/>
</dbReference>
<evidence type="ECO:0000259" key="1">
    <source>
        <dbReference type="Pfam" id="PF24719"/>
    </source>
</evidence>
<protein>
    <recommendedName>
        <fullName evidence="1">Imm33-like domain-containing protein</fullName>
    </recommendedName>
</protein>
<dbReference type="Proteomes" id="UP000565719">
    <property type="component" value="Unassembled WGS sequence"/>
</dbReference>
<evidence type="ECO:0000313" key="3">
    <source>
        <dbReference type="Proteomes" id="UP000565719"/>
    </source>
</evidence>
<feature type="domain" description="Imm33-like" evidence="1">
    <location>
        <begin position="6"/>
        <end position="107"/>
    </location>
</feature>
<name>A0A7Y3ZZT2_9VIBR</name>
<dbReference type="Pfam" id="PF24719">
    <property type="entry name" value="Imm33-like"/>
    <property type="match status" value="1"/>
</dbReference>
<accession>A0A7Y3ZZT2</accession>
<gene>
    <name evidence="2" type="ORF">F0225_11555</name>
</gene>
<comment type="caution">
    <text evidence="2">The sequence shown here is derived from an EMBL/GenBank/DDBJ whole genome shotgun (WGS) entry which is preliminary data.</text>
</comment>
<evidence type="ECO:0000313" key="2">
    <source>
        <dbReference type="EMBL" id="NOH71967.1"/>
    </source>
</evidence>
<organism evidence="2 3">
    <name type="scientific">Vibrio pectenicida</name>
    <dbReference type="NCBI Taxonomy" id="62763"/>
    <lineage>
        <taxon>Bacteria</taxon>
        <taxon>Pseudomonadati</taxon>
        <taxon>Pseudomonadota</taxon>
        <taxon>Gammaproteobacteria</taxon>
        <taxon>Vibrionales</taxon>
        <taxon>Vibrionaceae</taxon>
        <taxon>Vibrio</taxon>
    </lineage>
</organism>
<dbReference type="EMBL" id="VTXC01000028">
    <property type="protein sequence ID" value="NOH71967.1"/>
    <property type="molecule type" value="Genomic_DNA"/>
</dbReference>